<dbReference type="EMBL" id="JASBWV010000012">
    <property type="protein sequence ID" value="KAJ9123522.1"/>
    <property type="molecule type" value="Genomic_DNA"/>
</dbReference>
<sequence length="83" mass="8953">MTNDSTSNEVKEAKLASLAAEIQSLRSANEGMPAWLAKETLYVKKVAGARRGRPTSRNNVEEDDEDDEEDADGELEAEAVGGN</sequence>
<reference evidence="1" key="1">
    <citation type="submission" date="2023-04" db="EMBL/GenBank/DDBJ databases">
        <title>Draft Genome sequencing of Naganishia species isolated from polar environments using Oxford Nanopore Technology.</title>
        <authorList>
            <person name="Leo P."/>
            <person name="Venkateswaran K."/>
        </authorList>
    </citation>
    <scope>NUCLEOTIDE SEQUENCE</scope>
    <source>
        <strain evidence="1">DBVPG 5303</strain>
    </source>
</reference>
<protein>
    <submittedName>
        <fullName evidence="1">Uncharacterized protein</fullName>
    </submittedName>
</protein>
<evidence type="ECO:0000313" key="2">
    <source>
        <dbReference type="Proteomes" id="UP001234202"/>
    </source>
</evidence>
<proteinExistence type="predicted"/>
<evidence type="ECO:0000313" key="1">
    <source>
        <dbReference type="EMBL" id="KAJ9123522.1"/>
    </source>
</evidence>
<organism evidence="1 2">
    <name type="scientific">Naganishia onofrii</name>
    <dbReference type="NCBI Taxonomy" id="1851511"/>
    <lineage>
        <taxon>Eukaryota</taxon>
        <taxon>Fungi</taxon>
        <taxon>Dikarya</taxon>
        <taxon>Basidiomycota</taxon>
        <taxon>Agaricomycotina</taxon>
        <taxon>Tremellomycetes</taxon>
        <taxon>Filobasidiales</taxon>
        <taxon>Filobasidiaceae</taxon>
        <taxon>Naganishia</taxon>
    </lineage>
</organism>
<dbReference type="Proteomes" id="UP001234202">
    <property type="component" value="Unassembled WGS sequence"/>
</dbReference>
<gene>
    <name evidence="1" type="ORF">QFC24_003737</name>
</gene>
<comment type="caution">
    <text evidence="1">The sequence shown here is derived from an EMBL/GenBank/DDBJ whole genome shotgun (WGS) entry which is preliminary data.</text>
</comment>
<keyword evidence="2" id="KW-1185">Reference proteome</keyword>
<accession>A0ACC2XJS0</accession>
<name>A0ACC2XJS0_9TREE</name>